<keyword evidence="2" id="KW-1185">Reference proteome</keyword>
<gene>
    <name evidence="1" type="ORF">VB798_03430</name>
</gene>
<organism evidence="1 2">
    <name type="scientific">Arcicella lustrica</name>
    <dbReference type="NCBI Taxonomy" id="2984196"/>
    <lineage>
        <taxon>Bacteria</taxon>
        <taxon>Pseudomonadati</taxon>
        <taxon>Bacteroidota</taxon>
        <taxon>Cytophagia</taxon>
        <taxon>Cytophagales</taxon>
        <taxon>Flectobacillaceae</taxon>
        <taxon>Arcicella</taxon>
    </lineage>
</organism>
<name>A0ABU5SEB2_9BACT</name>
<accession>A0ABU5SEB2</accession>
<dbReference type="RefSeq" id="WP_323256000.1">
    <property type="nucleotide sequence ID" value="NZ_JAYGIM010000003.1"/>
</dbReference>
<evidence type="ECO:0000313" key="1">
    <source>
        <dbReference type="EMBL" id="MEA5425606.1"/>
    </source>
</evidence>
<dbReference type="Proteomes" id="UP001302222">
    <property type="component" value="Unassembled WGS sequence"/>
</dbReference>
<evidence type="ECO:0000313" key="2">
    <source>
        <dbReference type="Proteomes" id="UP001302222"/>
    </source>
</evidence>
<reference evidence="1 2" key="1">
    <citation type="submission" date="2023-12" db="EMBL/GenBank/DDBJ databases">
        <title>Novel species of the genus Arcicella isolated from rivers.</title>
        <authorList>
            <person name="Lu H."/>
        </authorList>
    </citation>
    <scope>NUCLEOTIDE SEQUENCE [LARGE SCALE GENOMIC DNA]</scope>
    <source>
        <strain evidence="1 2">DC25W</strain>
    </source>
</reference>
<protein>
    <submittedName>
        <fullName evidence="1">Uncharacterized protein</fullName>
    </submittedName>
</protein>
<comment type="caution">
    <text evidence="1">The sequence shown here is derived from an EMBL/GenBank/DDBJ whole genome shotgun (WGS) entry which is preliminary data.</text>
</comment>
<proteinExistence type="predicted"/>
<sequence>MKRNIFFMSIGVLLLSLSQIYSQTASKGVIWLPQNYLDSMNVCETEKEAYNRFLNPVQALLLEKGKYKILLFEQEYFPIPLKRVSKNQYLITDTNVNVDMTLGFDEKLKDKKTELIFNSDTSIDILFYDKAQVTRKVHMVKYHRLIHQYDPLAIFYERKLKGKYTLLDANHKKIDSWAIGDNFTLKSTLFENLKLIHLPGGCNSCIALPIFRLITKKGIVEEVKLAYSKDAIYCYMEKNRNRTLRYILTKLL</sequence>
<dbReference type="EMBL" id="JAYGIM010000003">
    <property type="protein sequence ID" value="MEA5425606.1"/>
    <property type="molecule type" value="Genomic_DNA"/>
</dbReference>